<name>A0ABY9TML4_9GAMM</name>
<dbReference type="EMBL" id="CP134146">
    <property type="protein sequence ID" value="WNC70088.1"/>
    <property type="molecule type" value="Genomic_DNA"/>
</dbReference>
<dbReference type="Pfam" id="PF04073">
    <property type="entry name" value="tRNA_edit"/>
    <property type="match status" value="1"/>
</dbReference>
<sequence length="159" mass="18054">MTIATRLDSYLNEHQINYQLLPHFHSLNSVSSAVSANVPLHKIAKAVVLEDHEGRKLMAVLPANNKVSMSYINDELLGSYHLIKESKVYELFKDCEHGAVPPAGDAYNMTMVCDSLLDDLDEVYLEAGDHENLICLDHEGFKKLTENSRHMRFSRQVFH</sequence>
<gene>
    <name evidence="2" type="ORF">RI845_08100</name>
</gene>
<feature type="domain" description="YbaK/aminoacyl-tRNA synthetase-associated" evidence="1">
    <location>
        <begin position="33"/>
        <end position="143"/>
    </location>
</feature>
<organism evidence="2 3">
    <name type="scientific">Thalassotalea nanhaiensis</name>
    <dbReference type="NCBI Taxonomy" id="3065648"/>
    <lineage>
        <taxon>Bacteria</taxon>
        <taxon>Pseudomonadati</taxon>
        <taxon>Pseudomonadota</taxon>
        <taxon>Gammaproteobacteria</taxon>
        <taxon>Alteromonadales</taxon>
        <taxon>Colwelliaceae</taxon>
        <taxon>Thalassotalea</taxon>
    </lineage>
</organism>
<dbReference type="SUPFAM" id="SSF55826">
    <property type="entry name" value="YbaK/ProRS associated domain"/>
    <property type="match status" value="1"/>
</dbReference>
<dbReference type="Gene3D" id="3.90.960.10">
    <property type="entry name" value="YbaK/aminoacyl-tRNA synthetase-associated domain"/>
    <property type="match status" value="1"/>
</dbReference>
<proteinExistence type="predicted"/>
<evidence type="ECO:0000313" key="3">
    <source>
        <dbReference type="Proteomes" id="UP001248581"/>
    </source>
</evidence>
<dbReference type="CDD" id="cd04332">
    <property type="entry name" value="YbaK_like"/>
    <property type="match status" value="1"/>
</dbReference>
<evidence type="ECO:0000259" key="1">
    <source>
        <dbReference type="Pfam" id="PF04073"/>
    </source>
</evidence>
<reference evidence="3" key="1">
    <citation type="submission" date="2023-09" db="EMBL/GenBank/DDBJ databases">
        <authorList>
            <person name="Li S."/>
            <person name="Li X."/>
            <person name="Zhang C."/>
            <person name="Zhao Z."/>
        </authorList>
    </citation>
    <scope>NUCLEOTIDE SEQUENCE [LARGE SCALE GENOMIC DNA]</scope>
    <source>
        <strain evidence="3">SQ345</strain>
    </source>
</reference>
<evidence type="ECO:0000313" key="2">
    <source>
        <dbReference type="EMBL" id="WNC70088.1"/>
    </source>
</evidence>
<accession>A0ABY9TML4</accession>
<dbReference type="Proteomes" id="UP001248581">
    <property type="component" value="Chromosome"/>
</dbReference>
<dbReference type="RefSeq" id="WP_348389229.1">
    <property type="nucleotide sequence ID" value="NZ_CP134146.1"/>
</dbReference>
<dbReference type="InterPro" id="IPR007214">
    <property type="entry name" value="YbaK/aa-tRNA-synth-assoc-dom"/>
</dbReference>
<keyword evidence="3" id="KW-1185">Reference proteome</keyword>
<dbReference type="InterPro" id="IPR036754">
    <property type="entry name" value="YbaK/aa-tRNA-synt-asso_dom_sf"/>
</dbReference>
<protein>
    <submittedName>
        <fullName evidence="2">YbaK/EbsC family protein</fullName>
    </submittedName>
</protein>